<protein>
    <recommendedName>
        <fullName evidence="3">glucose-6-phosphate 1-epimerase</fullName>
        <ecNumber evidence="3">5.1.3.15</ecNumber>
    </recommendedName>
</protein>
<dbReference type="EC" id="5.1.3.15" evidence="3"/>
<accession>A0A1J5RB50</accession>
<evidence type="ECO:0000256" key="3">
    <source>
        <dbReference type="ARBA" id="ARBA00012083"/>
    </source>
</evidence>
<evidence type="ECO:0000256" key="4">
    <source>
        <dbReference type="ARBA" id="ARBA00023235"/>
    </source>
</evidence>
<feature type="region of interest" description="Disordered" evidence="5">
    <location>
        <begin position="293"/>
        <end position="328"/>
    </location>
</feature>
<keyword evidence="4 6" id="KW-0413">Isomerase</keyword>
<dbReference type="Pfam" id="PF01263">
    <property type="entry name" value="Aldose_epim"/>
    <property type="match status" value="1"/>
</dbReference>
<comment type="caution">
    <text evidence="6">The sequence shown here is derived from an EMBL/GenBank/DDBJ whole genome shotgun (WGS) entry which is preliminary data.</text>
</comment>
<evidence type="ECO:0000256" key="2">
    <source>
        <dbReference type="ARBA" id="ARBA00005866"/>
    </source>
</evidence>
<proteinExistence type="inferred from homology"/>
<name>A0A1J5RB50_9ZZZZ</name>
<dbReference type="GO" id="GO:0030246">
    <property type="term" value="F:carbohydrate binding"/>
    <property type="evidence" value="ECO:0007669"/>
    <property type="project" value="InterPro"/>
</dbReference>
<dbReference type="PIRSF" id="PIRSF016020">
    <property type="entry name" value="PHexose_mutarotase"/>
    <property type="match status" value="1"/>
</dbReference>
<dbReference type="GO" id="GO:0047938">
    <property type="term" value="F:glucose-6-phosphate 1-epimerase activity"/>
    <property type="evidence" value="ECO:0007669"/>
    <property type="project" value="UniProtKB-EC"/>
</dbReference>
<evidence type="ECO:0000256" key="1">
    <source>
        <dbReference type="ARBA" id="ARBA00001096"/>
    </source>
</evidence>
<comment type="catalytic activity">
    <reaction evidence="1">
        <text>alpha-D-glucose 6-phosphate = beta-D-glucose 6-phosphate</text>
        <dbReference type="Rhea" id="RHEA:16249"/>
        <dbReference type="ChEBI" id="CHEBI:58225"/>
        <dbReference type="ChEBI" id="CHEBI:58247"/>
        <dbReference type="EC" id="5.1.3.15"/>
    </reaction>
</comment>
<dbReference type="InterPro" id="IPR008183">
    <property type="entry name" value="Aldose_1/G6P_1-epimerase"/>
</dbReference>
<dbReference type="InterPro" id="IPR025532">
    <property type="entry name" value="G6P_1-epimerase"/>
</dbReference>
<sequence length="328" mass="33810">MSTVPDSVRLAPGAGGLPMLRVDGSAGWAEIYLHGAHVTAWAPRGQESVLWLSGLSRFDESTAIRGGIPVCFPWFGPLAGRPDAPRHGFARTAGWTFDGADDDGQDVTVRLTLSDSDATRGSAWPHPFSAVCTVVVGARLTVALEVTSTGDTPVTYEEALHTYLAVADVTAAEVTGLEGIAYLDKTAGGARVAGEDGPLRVTGEVDRIYVGAPPTVTLRDRAGARAVHVAASGSGSTVVWNPGREGARATSDLDDDGWSTMLCVEASNVGPAAVHLEPGESHTLVTSIATRHEPSDRTAADPAAVPPSPVTTGPGSAAAPDTSTSWKV</sequence>
<dbReference type="InterPro" id="IPR014718">
    <property type="entry name" value="GH-type_carb-bd"/>
</dbReference>
<reference evidence="6" key="1">
    <citation type="submission" date="2016-10" db="EMBL/GenBank/DDBJ databases">
        <title>Sequence of Gallionella enrichment culture.</title>
        <authorList>
            <person name="Poehlein A."/>
            <person name="Muehling M."/>
            <person name="Daniel R."/>
        </authorList>
    </citation>
    <scope>NUCLEOTIDE SEQUENCE</scope>
</reference>
<dbReference type="CDD" id="cd09020">
    <property type="entry name" value="D-hex-6-P-epi_like"/>
    <property type="match status" value="1"/>
</dbReference>
<dbReference type="Gene3D" id="2.70.98.10">
    <property type="match status" value="1"/>
</dbReference>
<gene>
    <name evidence="6" type="primary">yeaD_4</name>
    <name evidence="6" type="ORF">GALL_247140</name>
</gene>
<dbReference type="AlphaFoldDB" id="A0A1J5RB50"/>
<dbReference type="InterPro" id="IPR011013">
    <property type="entry name" value="Gal_mutarotase_sf_dom"/>
</dbReference>
<dbReference type="SUPFAM" id="SSF74650">
    <property type="entry name" value="Galactose mutarotase-like"/>
    <property type="match status" value="1"/>
</dbReference>
<organism evidence="6">
    <name type="scientific">mine drainage metagenome</name>
    <dbReference type="NCBI Taxonomy" id="410659"/>
    <lineage>
        <taxon>unclassified sequences</taxon>
        <taxon>metagenomes</taxon>
        <taxon>ecological metagenomes</taxon>
    </lineage>
</organism>
<dbReference type="EMBL" id="MLJW01000210">
    <property type="protein sequence ID" value="OIQ93294.1"/>
    <property type="molecule type" value="Genomic_DNA"/>
</dbReference>
<evidence type="ECO:0000313" key="6">
    <source>
        <dbReference type="EMBL" id="OIQ93294.1"/>
    </source>
</evidence>
<comment type="similarity">
    <text evidence="2">Belongs to the glucose-6-phosphate 1-epimerase family.</text>
</comment>
<evidence type="ECO:0000256" key="5">
    <source>
        <dbReference type="SAM" id="MobiDB-lite"/>
    </source>
</evidence>
<dbReference type="GO" id="GO:0005975">
    <property type="term" value="P:carbohydrate metabolic process"/>
    <property type="evidence" value="ECO:0007669"/>
    <property type="project" value="InterPro"/>
</dbReference>
<dbReference type="PANTHER" id="PTHR11122:SF13">
    <property type="entry name" value="GLUCOSE-6-PHOSPHATE 1-EPIMERASE"/>
    <property type="match status" value="1"/>
</dbReference>
<dbReference type="PANTHER" id="PTHR11122">
    <property type="entry name" value="APOSPORY-ASSOCIATED PROTEIN C-RELATED"/>
    <property type="match status" value="1"/>
</dbReference>